<dbReference type="Proteomes" id="UP001603857">
    <property type="component" value="Unassembled WGS sequence"/>
</dbReference>
<evidence type="ECO:0000256" key="1">
    <source>
        <dbReference type="SAM" id="Phobius"/>
    </source>
</evidence>
<keyword evidence="1" id="KW-0472">Membrane</keyword>
<dbReference type="AlphaFoldDB" id="A0ABD1NIG8"/>
<protein>
    <recommendedName>
        <fullName evidence="4">Secreted protein</fullName>
    </recommendedName>
</protein>
<comment type="caution">
    <text evidence="2">The sequence shown here is derived from an EMBL/GenBank/DDBJ whole genome shotgun (WGS) entry which is preliminary data.</text>
</comment>
<keyword evidence="3" id="KW-1185">Reference proteome</keyword>
<dbReference type="EMBL" id="JBGMDY010000001">
    <property type="protein sequence ID" value="KAL2346940.1"/>
    <property type="molecule type" value="Genomic_DNA"/>
</dbReference>
<evidence type="ECO:0000313" key="3">
    <source>
        <dbReference type="Proteomes" id="UP001603857"/>
    </source>
</evidence>
<gene>
    <name evidence="2" type="ORF">Fmac_000940</name>
</gene>
<keyword evidence="1" id="KW-1133">Transmembrane helix</keyword>
<accession>A0ABD1NIG8</accession>
<feature type="transmembrane region" description="Helical" evidence="1">
    <location>
        <begin position="93"/>
        <end position="109"/>
    </location>
</feature>
<evidence type="ECO:0000313" key="2">
    <source>
        <dbReference type="EMBL" id="KAL2346940.1"/>
    </source>
</evidence>
<organism evidence="2 3">
    <name type="scientific">Flemingia macrophylla</name>
    <dbReference type="NCBI Taxonomy" id="520843"/>
    <lineage>
        <taxon>Eukaryota</taxon>
        <taxon>Viridiplantae</taxon>
        <taxon>Streptophyta</taxon>
        <taxon>Embryophyta</taxon>
        <taxon>Tracheophyta</taxon>
        <taxon>Spermatophyta</taxon>
        <taxon>Magnoliopsida</taxon>
        <taxon>eudicotyledons</taxon>
        <taxon>Gunneridae</taxon>
        <taxon>Pentapetalae</taxon>
        <taxon>rosids</taxon>
        <taxon>fabids</taxon>
        <taxon>Fabales</taxon>
        <taxon>Fabaceae</taxon>
        <taxon>Papilionoideae</taxon>
        <taxon>50 kb inversion clade</taxon>
        <taxon>NPAAA clade</taxon>
        <taxon>indigoferoid/millettioid clade</taxon>
        <taxon>Phaseoleae</taxon>
        <taxon>Flemingia</taxon>
    </lineage>
</organism>
<proteinExistence type="predicted"/>
<evidence type="ECO:0008006" key="4">
    <source>
        <dbReference type="Google" id="ProtNLM"/>
    </source>
</evidence>
<sequence length="125" mass="13565">MCAALAAAAWTSRGAREAGRGRDPTSWGKFRMAAEPLMLSAATSCALAAISGVGNVPSHIRDFFRGSRISDTHFPQLRMRTPRYTGCLLESRMRFIFLLLLLLSLSPAFEPSLSVFSSETPILGS</sequence>
<keyword evidence="1" id="KW-0812">Transmembrane</keyword>
<name>A0ABD1NIG8_9FABA</name>
<reference evidence="2 3" key="1">
    <citation type="submission" date="2024-08" db="EMBL/GenBank/DDBJ databases">
        <title>Insights into the chromosomal genome structure of Flemingia macrophylla.</title>
        <authorList>
            <person name="Ding Y."/>
            <person name="Zhao Y."/>
            <person name="Bi W."/>
            <person name="Wu M."/>
            <person name="Zhao G."/>
            <person name="Gong Y."/>
            <person name="Li W."/>
            <person name="Zhang P."/>
        </authorList>
    </citation>
    <scope>NUCLEOTIDE SEQUENCE [LARGE SCALE GENOMIC DNA]</scope>
    <source>
        <strain evidence="2">DYQJB</strain>
        <tissue evidence="2">Leaf</tissue>
    </source>
</reference>